<accession>A0AAV3RB08</accession>
<sequence length="79" mass="9260">MSNEKLARKILRTLPKKFAHKVTAIEEAQDIEPTVDDNLDDNSEDEGDITEEQLLEDYKLLYAKWTELTMTYTKVEVER</sequence>
<proteinExistence type="predicted"/>
<evidence type="ECO:0000313" key="2">
    <source>
        <dbReference type="Proteomes" id="UP001454036"/>
    </source>
</evidence>
<comment type="caution">
    <text evidence="1">The sequence shown here is derived from an EMBL/GenBank/DDBJ whole genome shotgun (WGS) entry which is preliminary data.</text>
</comment>
<organism evidence="1 2">
    <name type="scientific">Lithospermum erythrorhizon</name>
    <name type="common">Purple gromwell</name>
    <name type="synonym">Lithospermum officinale var. erythrorhizon</name>
    <dbReference type="NCBI Taxonomy" id="34254"/>
    <lineage>
        <taxon>Eukaryota</taxon>
        <taxon>Viridiplantae</taxon>
        <taxon>Streptophyta</taxon>
        <taxon>Embryophyta</taxon>
        <taxon>Tracheophyta</taxon>
        <taxon>Spermatophyta</taxon>
        <taxon>Magnoliopsida</taxon>
        <taxon>eudicotyledons</taxon>
        <taxon>Gunneridae</taxon>
        <taxon>Pentapetalae</taxon>
        <taxon>asterids</taxon>
        <taxon>lamiids</taxon>
        <taxon>Boraginales</taxon>
        <taxon>Boraginaceae</taxon>
        <taxon>Boraginoideae</taxon>
        <taxon>Lithospermeae</taxon>
        <taxon>Lithospermum</taxon>
    </lineage>
</organism>
<name>A0AAV3RB08_LITER</name>
<dbReference type="Proteomes" id="UP001454036">
    <property type="component" value="Unassembled WGS sequence"/>
</dbReference>
<keyword evidence="2" id="KW-1185">Reference proteome</keyword>
<evidence type="ECO:0008006" key="3">
    <source>
        <dbReference type="Google" id="ProtNLM"/>
    </source>
</evidence>
<dbReference type="EMBL" id="BAABME010008105">
    <property type="protein sequence ID" value="GAA0172401.1"/>
    <property type="molecule type" value="Genomic_DNA"/>
</dbReference>
<gene>
    <name evidence="1" type="ORF">LIER_26237</name>
</gene>
<dbReference type="AlphaFoldDB" id="A0AAV3RB08"/>
<evidence type="ECO:0000313" key="1">
    <source>
        <dbReference type="EMBL" id="GAA0172401.1"/>
    </source>
</evidence>
<protein>
    <recommendedName>
        <fullName evidence="3">Gag-pol polyprotein</fullName>
    </recommendedName>
</protein>
<reference evidence="1 2" key="1">
    <citation type="submission" date="2024-01" db="EMBL/GenBank/DDBJ databases">
        <title>The complete chloroplast genome sequence of Lithospermum erythrorhizon: insights into the phylogenetic relationship among Boraginaceae species and the maternal lineages of purple gromwells.</title>
        <authorList>
            <person name="Okada T."/>
            <person name="Watanabe K."/>
        </authorList>
    </citation>
    <scope>NUCLEOTIDE SEQUENCE [LARGE SCALE GENOMIC DNA]</scope>
</reference>